<protein>
    <submittedName>
        <fullName evidence="2">LuxR family transcriptional regulator</fullName>
    </submittedName>
</protein>
<keyword evidence="3" id="KW-1185">Reference proteome</keyword>
<comment type="caution">
    <text evidence="2">The sequence shown here is derived from an EMBL/GenBank/DDBJ whole genome shotgun (WGS) entry which is preliminary data.</text>
</comment>
<keyword evidence="1" id="KW-0732">Signal</keyword>
<accession>A0ABT0ZDP1</accession>
<evidence type="ECO:0000313" key="3">
    <source>
        <dbReference type="Proteomes" id="UP001523219"/>
    </source>
</evidence>
<organism evidence="2 3">
    <name type="scientific">Streptomyces macrolidinus</name>
    <dbReference type="NCBI Taxonomy" id="2952607"/>
    <lineage>
        <taxon>Bacteria</taxon>
        <taxon>Bacillati</taxon>
        <taxon>Actinomycetota</taxon>
        <taxon>Actinomycetes</taxon>
        <taxon>Kitasatosporales</taxon>
        <taxon>Streptomycetaceae</taxon>
        <taxon>Streptomyces</taxon>
    </lineage>
</organism>
<feature type="non-terminal residue" evidence="2">
    <location>
        <position position="344"/>
    </location>
</feature>
<name>A0ABT0ZDP1_9ACTN</name>
<feature type="chain" id="PRO_5045563310" evidence="1">
    <location>
        <begin position="31"/>
        <end position="344"/>
    </location>
</feature>
<sequence length="344" mass="37022">MPGRYCPGSLRARLLALLCLGLSMAGENQAAEQAVAGALQTADATGDRAAKATLMMVDSAVRFHRMDWTEAFRQADRAAALAAGLDIVHSLWVPEALWHSFLSNAAGRSAEALAAAEEGIRNTRNQGRTAATRMWLMNRSRALLDVGRLADVRADAEAASAMTDKLGMGNFADVTLRYAMMRAVLHTNDQQAAREYAMEARRMRSDSAPLVRDAGSWMLALMADFEGRPDRAMAELDDVMVALAEERPGLVSLLDPADAPVLVRMALRAGAHDRAAQAVGLAERRAALNPDLAFLAATAAHARGLLDNDLGPFLRAVRLYEDCPRTMARASALEDAGRKLAATR</sequence>
<reference evidence="2 3" key="1">
    <citation type="submission" date="2022-05" db="EMBL/GenBank/DDBJ databases">
        <title>Streptomyces sp. nov. RY43-2 isolated from soil of a peat swamp forest.</title>
        <authorList>
            <person name="Kanchanasin P."/>
            <person name="Tanasupawat S."/>
            <person name="Phongsopitanun W."/>
        </authorList>
    </citation>
    <scope>NUCLEOTIDE SEQUENCE [LARGE SCALE GENOMIC DNA]</scope>
    <source>
        <strain evidence="2 3">RY43-2</strain>
    </source>
</reference>
<feature type="signal peptide" evidence="1">
    <location>
        <begin position="1"/>
        <end position="30"/>
    </location>
</feature>
<dbReference type="EMBL" id="JAMWMR010000008">
    <property type="protein sequence ID" value="MCN9241683.1"/>
    <property type="molecule type" value="Genomic_DNA"/>
</dbReference>
<gene>
    <name evidence="2" type="ORF">NGF19_12915</name>
</gene>
<evidence type="ECO:0000256" key="1">
    <source>
        <dbReference type="SAM" id="SignalP"/>
    </source>
</evidence>
<proteinExistence type="predicted"/>
<dbReference type="Proteomes" id="UP001523219">
    <property type="component" value="Unassembled WGS sequence"/>
</dbReference>
<evidence type="ECO:0000313" key="2">
    <source>
        <dbReference type="EMBL" id="MCN9241683.1"/>
    </source>
</evidence>